<gene>
    <name evidence="1" type="ORF">HNQ94_001516</name>
</gene>
<organism evidence="1 2">
    <name type="scientific">Salirhabdus euzebyi</name>
    <dbReference type="NCBI Taxonomy" id="394506"/>
    <lineage>
        <taxon>Bacteria</taxon>
        <taxon>Bacillati</taxon>
        <taxon>Bacillota</taxon>
        <taxon>Bacilli</taxon>
        <taxon>Bacillales</taxon>
        <taxon>Bacillaceae</taxon>
        <taxon>Salirhabdus</taxon>
    </lineage>
</organism>
<sequence length="149" mass="16147">MVCGKQFDSGNCVCDVLREIAAAQTDVIEECDVSCEQSITDLLGENETSPNDTVPVMLYCKGNCEPFKGYGVYNNTARDVVSSYYFRVKEVDEECCATLELLRQAGDPVNPSNPVEQGAAGLETTGICITVDLNCFCHVTCLPATNALR</sequence>
<name>A0A841Q3U9_9BACI</name>
<dbReference type="RefSeq" id="WP_174495814.1">
    <property type="nucleotide sequence ID" value="NZ_CADDWK010000004.1"/>
</dbReference>
<proteinExistence type="predicted"/>
<dbReference type="InterPro" id="IPR019593">
    <property type="entry name" value="Spore_coat_protein_Z/Y"/>
</dbReference>
<keyword evidence="1" id="KW-0167">Capsid protein</keyword>
<keyword evidence="1" id="KW-0946">Virion</keyword>
<evidence type="ECO:0000313" key="1">
    <source>
        <dbReference type="EMBL" id="MBB6453068.1"/>
    </source>
</evidence>
<keyword evidence="2" id="KW-1185">Reference proteome</keyword>
<dbReference type="AlphaFoldDB" id="A0A841Q3U9"/>
<dbReference type="EMBL" id="JACHGH010000004">
    <property type="protein sequence ID" value="MBB6453068.1"/>
    <property type="molecule type" value="Genomic_DNA"/>
</dbReference>
<protein>
    <submittedName>
        <fullName evidence="1">Spore coat protein Z</fullName>
    </submittedName>
</protein>
<evidence type="ECO:0000313" key="2">
    <source>
        <dbReference type="Proteomes" id="UP000581688"/>
    </source>
</evidence>
<reference evidence="1 2" key="1">
    <citation type="submission" date="2020-08" db="EMBL/GenBank/DDBJ databases">
        <title>Genomic Encyclopedia of Type Strains, Phase IV (KMG-IV): sequencing the most valuable type-strain genomes for metagenomic binning, comparative biology and taxonomic classification.</title>
        <authorList>
            <person name="Goeker M."/>
        </authorList>
    </citation>
    <scope>NUCLEOTIDE SEQUENCE [LARGE SCALE GENOMIC DNA]</scope>
    <source>
        <strain evidence="1 2">DSM 19612</strain>
    </source>
</reference>
<comment type="caution">
    <text evidence="1">The sequence shown here is derived from an EMBL/GenBank/DDBJ whole genome shotgun (WGS) entry which is preliminary data.</text>
</comment>
<dbReference type="Proteomes" id="UP000581688">
    <property type="component" value="Unassembled WGS sequence"/>
</dbReference>
<accession>A0A841Q3U9</accession>
<dbReference type="Pfam" id="PF10612">
    <property type="entry name" value="Spore-coat_CotZ"/>
    <property type="match status" value="1"/>
</dbReference>